<protein>
    <recommendedName>
        <fullName evidence="9">CorA family metal ion transporter</fullName>
    </recommendedName>
</protein>
<dbReference type="VEuPathDB" id="FungiDB:MAPG_11664"/>
<keyword evidence="8" id="KW-1185">Reference proteome</keyword>
<dbReference type="AlphaFoldDB" id="A0A0C4EFV5"/>
<dbReference type="eggNOG" id="ENOG502SJAE">
    <property type="taxonomic scope" value="Eukaryota"/>
</dbReference>
<evidence type="ECO:0000256" key="4">
    <source>
        <dbReference type="ARBA" id="ARBA00023136"/>
    </source>
</evidence>
<dbReference type="InterPro" id="IPR045863">
    <property type="entry name" value="CorA_TM1_TM2"/>
</dbReference>
<dbReference type="GO" id="GO:0016020">
    <property type="term" value="C:membrane"/>
    <property type="evidence" value="ECO:0007669"/>
    <property type="project" value="UniProtKB-SubCell"/>
</dbReference>
<dbReference type="EMBL" id="ADBL01002877">
    <property type="status" value="NOT_ANNOTATED_CDS"/>
    <property type="molecule type" value="Genomic_DNA"/>
</dbReference>
<name>A0A0C4EFV5_MAGP6</name>
<evidence type="ECO:0000256" key="5">
    <source>
        <dbReference type="SAM" id="Phobius"/>
    </source>
</evidence>
<evidence type="ECO:0000313" key="6">
    <source>
        <dbReference type="EMBL" id="KLU92676.1"/>
    </source>
</evidence>
<dbReference type="Proteomes" id="UP000011715">
    <property type="component" value="Unassembled WGS sequence"/>
</dbReference>
<reference evidence="6" key="1">
    <citation type="submission" date="2010-05" db="EMBL/GenBank/DDBJ databases">
        <title>The Genome Sequence of Magnaporthe poae strain ATCC 64411.</title>
        <authorList>
            <consortium name="The Broad Institute Genome Sequencing Platform"/>
            <consortium name="Broad Institute Genome Sequencing Center for Infectious Disease"/>
            <person name="Ma L.-J."/>
            <person name="Dead R."/>
            <person name="Young S."/>
            <person name="Zeng Q."/>
            <person name="Koehrsen M."/>
            <person name="Alvarado L."/>
            <person name="Berlin A."/>
            <person name="Chapman S.B."/>
            <person name="Chen Z."/>
            <person name="Freedman E."/>
            <person name="Gellesch M."/>
            <person name="Goldberg J."/>
            <person name="Griggs A."/>
            <person name="Gujja S."/>
            <person name="Heilman E.R."/>
            <person name="Heiman D."/>
            <person name="Hepburn T."/>
            <person name="Howarth C."/>
            <person name="Jen D."/>
            <person name="Larson L."/>
            <person name="Mehta T."/>
            <person name="Neiman D."/>
            <person name="Pearson M."/>
            <person name="Roberts A."/>
            <person name="Saif S."/>
            <person name="Shea T."/>
            <person name="Shenoy N."/>
            <person name="Sisk P."/>
            <person name="Stolte C."/>
            <person name="Sykes S."/>
            <person name="Walk T."/>
            <person name="White J."/>
            <person name="Yandava C."/>
            <person name="Haas B."/>
            <person name="Nusbaum C."/>
            <person name="Birren B."/>
        </authorList>
    </citation>
    <scope>NUCLEOTIDE SEQUENCE</scope>
    <source>
        <strain evidence="6">ATCC 64411</strain>
    </source>
</reference>
<keyword evidence="2 5" id="KW-0812">Transmembrane</keyword>
<feature type="transmembrane region" description="Helical" evidence="5">
    <location>
        <begin position="492"/>
        <end position="509"/>
    </location>
</feature>
<feature type="transmembrane region" description="Helical" evidence="5">
    <location>
        <begin position="461"/>
        <end position="480"/>
    </location>
</feature>
<reference evidence="8" key="2">
    <citation type="submission" date="2010-05" db="EMBL/GenBank/DDBJ databases">
        <title>The genome sequence of Magnaporthe poae strain ATCC 64411.</title>
        <authorList>
            <person name="Ma L.-J."/>
            <person name="Dead R."/>
            <person name="Young S."/>
            <person name="Zeng Q."/>
            <person name="Koehrsen M."/>
            <person name="Alvarado L."/>
            <person name="Berlin A."/>
            <person name="Chapman S.B."/>
            <person name="Chen Z."/>
            <person name="Freedman E."/>
            <person name="Gellesch M."/>
            <person name="Goldberg J."/>
            <person name="Griggs A."/>
            <person name="Gujja S."/>
            <person name="Heilman E.R."/>
            <person name="Heiman D."/>
            <person name="Hepburn T."/>
            <person name="Howarth C."/>
            <person name="Jen D."/>
            <person name="Larson L."/>
            <person name="Mehta T."/>
            <person name="Neiman D."/>
            <person name="Pearson M."/>
            <person name="Roberts A."/>
            <person name="Saif S."/>
            <person name="Shea T."/>
            <person name="Shenoy N."/>
            <person name="Sisk P."/>
            <person name="Stolte C."/>
            <person name="Sykes S."/>
            <person name="Walk T."/>
            <person name="White J."/>
            <person name="Yandava C."/>
            <person name="Haas B."/>
            <person name="Nusbaum C."/>
            <person name="Birren B."/>
        </authorList>
    </citation>
    <scope>NUCLEOTIDE SEQUENCE [LARGE SCALE GENOMIC DNA]</scope>
    <source>
        <strain evidence="8">ATCC 64411 / 73-15</strain>
    </source>
</reference>
<accession>A0A0C4EFV5</accession>
<reference evidence="7" key="4">
    <citation type="journal article" date="2015" name="G3 (Bethesda)">
        <title>Genome sequences of three phytopathogenic species of the Magnaporthaceae family of fungi.</title>
        <authorList>
            <person name="Okagaki L.H."/>
            <person name="Nunes C.C."/>
            <person name="Sailsbery J."/>
            <person name="Clay B."/>
            <person name="Brown D."/>
            <person name="John T."/>
            <person name="Oh Y."/>
            <person name="Young N."/>
            <person name="Fitzgerald M."/>
            <person name="Haas B.J."/>
            <person name="Zeng Q."/>
            <person name="Young S."/>
            <person name="Adiconis X."/>
            <person name="Fan L."/>
            <person name="Levin J.Z."/>
            <person name="Mitchell T.K."/>
            <person name="Okubara P.A."/>
            <person name="Farman M.L."/>
            <person name="Kohn L.M."/>
            <person name="Birren B."/>
            <person name="Ma L.-J."/>
            <person name="Dean R.A."/>
        </authorList>
    </citation>
    <scope>NUCLEOTIDE SEQUENCE</scope>
    <source>
        <strain evidence="7">ATCC 64411 / 73-15</strain>
    </source>
</reference>
<evidence type="ECO:0000313" key="7">
    <source>
        <dbReference type="EnsemblFungi" id="MAPG_11664T0"/>
    </source>
</evidence>
<keyword evidence="4 5" id="KW-0472">Membrane</keyword>
<dbReference type="OMA" id="IMLQLHI"/>
<evidence type="ECO:0000256" key="1">
    <source>
        <dbReference type="ARBA" id="ARBA00004141"/>
    </source>
</evidence>
<dbReference type="STRING" id="644358.A0A0C4EFV5"/>
<evidence type="ECO:0008006" key="9">
    <source>
        <dbReference type="Google" id="ProtNLM"/>
    </source>
</evidence>
<feature type="transmembrane region" description="Helical" evidence="5">
    <location>
        <begin position="431"/>
        <end position="449"/>
    </location>
</feature>
<gene>
    <name evidence="6" type="ORF">MAPG_11664</name>
</gene>
<evidence type="ECO:0000256" key="3">
    <source>
        <dbReference type="ARBA" id="ARBA00022989"/>
    </source>
</evidence>
<evidence type="ECO:0000256" key="2">
    <source>
        <dbReference type="ARBA" id="ARBA00022692"/>
    </source>
</evidence>
<evidence type="ECO:0000313" key="8">
    <source>
        <dbReference type="Proteomes" id="UP000011715"/>
    </source>
</evidence>
<dbReference type="EMBL" id="GL876984">
    <property type="protein sequence ID" value="KLU92676.1"/>
    <property type="molecule type" value="Genomic_DNA"/>
</dbReference>
<comment type="subcellular location">
    <subcellularLocation>
        <location evidence="1">Membrane</location>
        <topology evidence="1">Multi-pass membrane protein</topology>
    </subcellularLocation>
</comment>
<keyword evidence="3 5" id="KW-1133">Transmembrane helix</keyword>
<reference evidence="6" key="3">
    <citation type="submission" date="2011-03" db="EMBL/GenBank/DDBJ databases">
        <title>Annotation of Magnaporthe poae ATCC 64411.</title>
        <authorList>
            <person name="Ma L.-J."/>
            <person name="Dead R."/>
            <person name="Young S.K."/>
            <person name="Zeng Q."/>
            <person name="Gargeya S."/>
            <person name="Fitzgerald M."/>
            <person name="Haas B."/>
            <person name="Abouelleil A."/>
            <person name="Alvarado L."/>
            <person name="Arachchi H.M."/>
            <person name="Berlin A."/>
            <person name="Brown A."/>
            <person name="Chapman S.B."/>
            <person name="Chen Z."/>
            <person name="Dunbar C."/>
            <person name="Freedman E."/>
            <person name="Gearin G."/>
            <person name="Gellesch M."/>
            <person name="Goldberg J."/>
            <person name="Griggs A."/>
            <person name="Gujja S."/>
            <person name="Heiman D."/>
            <person name="Howarth C."/>
            <person name="Larson L."/>
            <person name="Lui A."/>
            <person name="MacDonald P.J.P."/>
            <person name="Mehta T."/>
            <person name="Montmayeur A."/>
            <person name="Murphy C."/>
            <person name="Neiman D."/>
            <person name="Pearson M."/>
            <person name="Priest M."/>
            <person name="Roberts A."/>
            <person name="Saif S."/>
            <person name="Shea T."/>
            <person name="Shenoy N."/>
            <person name="Sisk P."/>
            <person name="Stolte C."/>
            <person name="Sykes S."/>
            <person name="Yandava C."/>
            <person name="Wortman J."/>
            <person name="Nusbaum C."/>
            <person name="Birren B."/>
        </authorList>
    </citation>
    <scope>NUCLEOTIDE SEQUENCE</scope>
    <source>
        <strain evidence="6">ATCC 64411</strain>
    </source>
</reference>
<reference evidence="7" key="5">
    <citation type="submission" date="2015-06" db="UniProtKB">
        <authorList>
            <consortium name="EnsemblFungi"/>
        </authorList>
    </citation>
    <scope>IDENTIFICATION</scope>
    <source>
        <strain evidence="7">ATCC 64411</strain>
    </source>
</reference>
<dbReference type="OrthoDB" id="5428055at2759"/>
<dbReference type="EnsemblFungi" id="MAPG_11664T0">
    <property type="protein sequence ID" value="MAPG_11664T0"/>
    <property type="gene ID" value="MAPG_11664"/>
</dbReference>
<proteinExistence type="predicted"/>
<organism evidence="7 8">
    <name type="scientific">Magnaporthiopsis poae (strain ATCC 64411 / 73-15)</name>
    <name type="common">Kentucky bluegrass fungus</name>
    <name type="synonym">Magnaporthe poae</name>
    <dbReference type="NCBI Taxonomy" id="644358"/>
    <lineage>
        <taxon>Eukaryota</taxon>
        <taxon>Fungi</taxon>
        <taxon>Dikarya</taxon>
        <taxon>Ascomycota</taxon>
        <taxon>Pezizomycotina</taxon>
        <taxon>Sordariomycetes</taxon>
        <taxon>Sordariomycetidae</taxon>
        <taxon>Magnaporthales</taxon>
        <taxon>Magnaporthaceae</taxon>
        <taxon>Magnaporthiopsis</taxon>
    </lineage>
</organism>
<dbReference type="SUPFAM" id="SSF144083">
    <property type="entry name" value="Magnesium transport protein CorA, transmembrane region"/>
    <property type="match status" value="1"/>
</dbReference>
<sequence>MEKYREFILFRSQASPSIRGLVGYTTLPTATANAPRLTLLDYLGDAAVPEEPKPVEDLAELPSLLNRPAPNLRGQVLLVENITPHLVNLLGSTLGIDPAFFAGHITADFQDLETAPPPPSIAILPNRTAEKGFLHVHYQLIVDLDRSSAFEKSPYALQTDSNVRRSIRRLQDLSGRQLGIARGCCSLVVTTYGRHWVCLILTDPPIKVAVERLKPDGRKMHPSRPLHGGFEDFMAPTSFSSFEKASRTDPWSEEEKNCMLDSLVRYLSKDGPRLATAAAAPSPDLILAFSYYPIRIALAHWVMYTQLTSRFLKYYEYSLSDVGARLHKDLVDLQRWRRRCKQSIYKVESLAVAVNYWLHELDRGAPKEDDYSSCPARVRYWESVLQDIGQINAQLQGYNKSLELMIPVATSMVQLMDARESLLHASNTTRLTYIALIFVPLSWVASIFSMTDEYQPGREKFWVYFAIGLPLVLVILLASTLRFSSAKALGRIWLGVKGFWGTSGGYVAVGRRKLRGIRSPGKPAAV</sequence>
<dbReference type="Gene3D" id="1.20.58.340">
    <property type="entry name" value="Magnesium transport protein CorA, transmembrane region"/>
    <property type="match status" value="1"/>
</dbReference>